<dbReference type="AlphaFoldDB" id="A0A5C0UK23"/>
<evidence type="ECO:0000313" key="8">
    <source>
        <dbReference type="EMBL" id="QEK39782.1"/>
    </source>
</evidence>
<dbReference type="GO" id="GO:1990904">
    <property type="term" value="C:ribonucleoprotein complex"/>
    <property type="evidence" value="ECO:0007669"/>
    <property type="project" value="UniProtKB-KW"/>
</dbReference>
<comment type="similarity">
    <text evidence="1 7">Belongs to the universal ribosomal protein uL18 family.</text>
</comment>
<gene>
    <name evidence="7 8" type="primary">rplR</name>
    <name evidence="8" type="ORF">FZC37_02500</name>
</gene>
<dbReference type="CDD" id="cd00432">
    <property type="entry name" value="Ribosomal_L18_L5e"/>
    <property type="match status" value="1"/>
</dbReference>
<reference evidence="8 9" key="1">
    <citation type="submission" date="2019-08" db="EMBL/GenBank/DDBJ databases">
        <title>Highly reduced genomes of protist endosymbionts show evolutionary convergence.</title>
        <authorList>
            <person name="George E."/>
            <person name="Husnik F."/>
            <person name="Tashyreva D."/>
            <person name="Prokopchuk G."/>
            <person name="Horak A."/>
            <person name="Kwong W.K."/>
            <person name="Lukes J."/>
            <person name="Keeling P.J."/>
        </authorList>
    </citation>
    <scope>NUCLEOTIDE SEQUENCE [LARGE SCALE GENOMIC DNA]</scope>
    <source>
        <strain evidence="8">1621</strain>
    </source>
</reference>
<comment type="subunit">
    <text evidence="7">Part of the 50S ribosomal subunit; part of the 5S rRNA/L5/L18/L25 subcomplex. Contacts the 5S and 23S rRNAs.</text>
</comment>
<keyword evidence="2 7" id="KW-0699">rRNA-binding</keyword>
<name>A0A5C0UK23_9RICK</name>
<dbReference type="HAMAP" id="MF_01337_B">
    <property type="entry name" value="Ribosomal_uL18_B"/>
    <property type="match status" value="1"/>
</dbReference>
<dbReference type="Gene3D" id="3.30.420.100">
    <property type="match status" value="1"/>
</dbReference>
<sequence length="122" mass="13637">MIKNKKRIERRKSRVRNKIAKVASEYNRLSITKSRAHISCQIFSVKKDGKTYTLASASSMENSLRKKSASNCNKDMATKVGGLIADRASNAGITKVVFDRGQHKYHGIVKAFCDAARSKLNF</sequence>
<organism evidence="8 9">
    <name type="scientific">Candidatus Sneabacter namystus</name>
    <dbReference type="NCBI Taxonomy" id="2601646"/>
    <lineage>
        <taxon>Bacteria</taxon>
        <taxon>Pseudomonadati</taxon>
        <taxon>Pseudomonadota</taxon>
        <taxon>Alphaproteobacteria</taxon>
        <taxon>Rickettsiales</taxon>
        <taxon>Rickettsiaceae</taxon>
        <taxon>Rickettsieae</taxon>
        <taxon>Candidatus Sneabacter</taxon>
    </lineage>
</organism>
<dbReference type="GO" id="GO:0008097">
    <property type="term" value="F:5S rRNA binding"/>
    <property type="evidence" value="ECO:0007669"/>
    <property type="project" value="TreeGrafter"/>
</dbReference>
<keyword evidence="5 7" id="KW-0687">Ribonucleoprotein</keyword>
<dbReference type="OrthoDB" id="9810939at2"/>
<dbReference type="Proteomes" id="UP000323844">
    <property type="component" value="Chromosome"/>
</dbReference>
<evidence type="ECO:0000313" key="9">
    <source>
        <dbReference type="Proteomes" id="UP000323844"/>
    </source>
</evidence>
<dbReference type="NCBIfam" id="TIGR00060">
    <property type="entry name" value="L18_bact"/>
    <property type="match status" value="1"/>
</dbReference>
<evidence type="ECO:0000256" key="7">
    <source>
        <dbReference type="HAMAP-Rule" id="MF_01337"/>
    </source>
</evidence>
<dbReference type="InterPro" id="IPR004389">
    <property type="entry name" value="Ribosomal_uL18_bac-type"/>
</dbReference>
<comment type="function">
    <text evidence="7">This is one of the proteins that bind and probably mediate the attachment of the 5S RNA into the large ribosomal subunit, where it forms part of the central protuberance.</text>
</comment>
<dbReference type="GO" id="GO:0005737">
    <property type="term" value="C:cytoplasm"/>
    <property type="evidence" value="ECO:0007669"/>
    <property type="project" value="UniProtKB-ARBA"/>
</dbReference>
<dbReference type="KEGG" id="snay:FZC37_02500"/>
<evidence type="ECO:0000256" key="4">
    <source>
        <dbReference type="ARBA" id="ARBA00022980"/>
    </source>
</evidence>
<protein>
    <recommendedName>
        <fullName evidence="6 7">Large ribosomal subunit protein uL18</fullName>
    </recommendedName>
</protein>
<evidence type="ECO:0000256" key="1">
    <source>
        <dbReference type="ARBA" id="ARBA00007116"/>
    </source>
</evidence>
<keyword evidence="9" id="KW-1185">Reference proteome</keyword>
<proteinExistence type="inferred from homology"/>
<evidence type="ECO:0000256" key="5">
    <source>
        <dbReference type="ARBA" id="ARBA00023274"/>
    </source>
</evidence>
<keyword evidence="3 7" id="KW-0694">RNA-binding</keyword>
<dbReference type="GO" id="GO:0005840">
    <property type="term" value="C:ribosome"/>
    <property type="evidence" value="ECO:0007669"/>
    <property type="project" value="UniProtKB-KW"/>
</dbReference>
<keyword evidence="4 7" id="KW-0689">Ribosomal protein</keyword>
<dbReference type="InterPro" id="IPR057268">
    <property type="entry name" value="Ribosomal_L18"/>
</dbReference>
<dbReference type="InterPro" id="IPR005484">
    <property type="entry name" value="Ribosomal_uL18_bac/plant/anim"/>
</dbReference>
<dbReference type="EMBL" id="CP043312">
    <property type="protein sequence ID" value="QEK39782.1"/>
    <property type="molecule type" value="Genomic_DNA"/>
</dbReference>
<dbReference type="SUPFAM" id="SSF53137">
    <property type="entry name" value="Translational machinery components"/>
    <property type="match status" value="1"/>
</dbReference>
<evidence type="ECO:0000256" key="2">
    <source>
        <dbReference type="ARBA" id="ARBA00022730"/>
    </source>
</evidence>
<dbReference type="RefSeq" id="WP_148952143.1">
    <property type="nucleotide sequence ID" value="NZ_CP043312.1"/>
</dbReference>
<evidence type="ECO:0000256" key="3">
    <source>
        <dbReference type="ARBA" id="ARBA00022884"/>
    </source>
</evidence>
<dbReference type="PANTHER" id="PTHR12899">
    <property type="entry name" value="39S RIBOSOMAL PROTEIN L18, MITOCHONDRIAL"/>
    <property type="match status" value="1"/>
</dbReference>
<dbReference type="PANTHER" id="PTHR12899:SF3">
    <property type="entry name" value="LARGE RIBOSOMAL SUBUNIT PROTEIN UL18M"/>
    <property type="match status" value="1"/>
</dbReference>
<accession>A0A5C0UK23</accession>
<evidence type="ECO:0000256" key="6">
    <source>
        <dbReference type="ARBA" id="ARBA00035197"/>
    </source>
</evidence>
<dbReference type="Pfam" id="PF00861">
    <property type="entry name" value="Ribosomal_L18p"/>
    <property type="match status" value="1"/>
</dbReference>
<dbReference type="GO" id="GO:0006412">
    <property type="term" value="P:translation"/>
    <property type="evidence" value="ECO:0007669"/>
    <property type="project" value="UniProtKB-UniRule"/>
</dbReference>
<dbReference type="GO" id="GO:0003735">
    <property type="term" value="F:structural constituent of ribosome"/>
    <property type="evidence" value="ECO:0007669"/>
    <property type="project" value="InterPro"/>
</dbReference>